<dbReference type="SUPFAM" id="SSF46689">
    <property type="entry name" value="Homeodomain-like"/>
    <property type="match status" value="1"/>
</dbReference>
<dbReference type="Gene3D" id="3.40.50.300">
    <property type="entry name" value="P-loop containing nucleotide triphosphate hydrolases"/>
    <property type="match status" value="1"/>
</dbReference>
<keyword evidence="5" id="KW-0597">Phosphoprotein</keyword>
<proteinExistence type="predicted"/>
<evidence type="ECO:0000256" key="3">
    <source>
        <dbReference type="ARBA" id="ARBA00023015"/>
    </source>
</evidence>
<dbReference type="Pfam" id="PF00072">
    <property type="entry name" value="Response_reg"/>
    <property type="match status" value="1"/>
</dbReference>
<name>E3CXU1_9BACT</name>
<dbReference type="Pfam" id="PF00158">
    <property type="entry name" value="Sigma54_activat"/>
    <property type="match status" value="1"/>
</dbReference>
<feature type="domain" description="Sigma-54 factor interaction" evidence="6">
    <location>
        <begin position="136"/>
        <end position="365"/>
    </location>
</feature>
<dbReference type="PROSITE" id="PS50045">
    <property type="entry name" value="SIGMA54_INTERACT_4"/>
    <property type="match status" value="1"/>
</dbReference>
<dbReference type="InterPro" id="IPR058031">
    <property type="entry name" value="AAA_lid_NorR"/>
</dbReference>
<dbReference type="PaxDb" id="584708-Apau_1125"/>
<evidence type="ECO:0000256" key="2">
    <source>
        <dbReference type="ARBA" id="ARBA00022840"/>
    </source>
</evidence>
<accession>E3CXU1</accession>
<dbReference type="GO" id="GO:0043565">
    <property type="term" value="F:sequence-specific DNA binding"/>
    <property type="evidence" value="ECO:0007669"/>
    <property type="project" value="InterPro"/>
</dbReference>
<evidence type="ECO:0000256" key="4">
    <source>
        <dbReference type="ARBA" id="ARBA00023163"/>
    </source>
</evidence>
<dbReference type="SUPFAM" id="SSF52172">
    <property type="entry name" value="CheY-like"/>
    <property type="match status" value="1"/>
</dbReference>
<keyword evidence="3" id="KW-0805">Transcription regulation</keyword>
<dbReference type="Gene3D" id="1.10.8.60">
    <property type="match status" value="1"/>
</dbReference>
<dbReference type="CDD" id="cd00009">
    <property type="entry name" value="AAA"/>
    <property type="match status" value="1"/>
</dbReference>
<dbReference type="EMBL" id="CM001022">
    <property type="protein sequence ID" value="EFQ23551.1"/>
    <property type="molecule type" value="Genomic_DNA"/>
</dbReference>
<dbReference type="Gene3D" id="1.10.10.60">
    <property type="entry name" value="Homeodomain-like"/>
    <property type="match status" value="1"/>
</dbReference>
<evidence type="ECO:0000313" key="9">
    <source>
        <dbReference type="Proteomes" id="UP000005096"/>
    </source>
</evidence>
<evidence type="ECO:0000313" key="8">
    <source>
        <dbReference type="EMBL" id="EFQ23551.1"/>
    </source>
</evidence>
<dbReference type="GO" id="GO:0000160">
    <property type="term" value="P:phosphorelay signal transduction system"/>
    <property type="evidence" value="ECO:0007669"/>
    <property type="project" value="InterPro"/>
</dbReference>
<dbReference type="PROSITE" id="PS00675">
    <property type="entry name" value="SIGMA54_INTERACT_1"/>
    <property type="match status" value="1"/>
</dbReference>
<dbReference type="OrthoDB" id="9803970at2"/>
<dbReference type="InterPro" id="IPR003593">
    <property type="entry name" value="AAA+_ATPase"/>
</dbReference>
<dbReference type="InterPro" id="IPR002197">
    <property type="entry name" value="HTH_Fis"/>
</dbReference>
<dbReference type="PROSITE" id="PS00688">
    <property type="entry name" value="SIGMA54_INTERACT_3"/>
    <property type="match status" value="1"/>
</dbReference>
<dbReference type="InterPro" id="IPR027417">
    <property type="entry name" value="P-loop_NTPase"/>
</dbReference>
<dbReference type="InterPro" id="IPR009057">
    <property type="entry name" value="Homeodomain-like_sf"/>
</dbReference>
<dbReference type="InterPro" id="IPR002078">
    <property type="entry name" value="Sigma_54_int"/>
</dbReference>
<dbReference type="InterPro" id="IPR025662">
    <property type="entry name" value="Sigma_54_int_dom_ATP-bd_1"/>
</dbReference>
<dbReference type="Gene3D" id="3.40.50.2300">
    <property type="match status" value="1"/>
</dbReference>
<dbReference type="PANTHER" id="PTHR32071">
    <property type="entry name" value="TRANSCRIPTIONAL REGULATORY PROTEIN"/>
    <property type="match status" value="1"/>
</dbReference>
<dbReference type="AlphaFoldDB" id="E3CXU1"/>
<dbReference type="Pfam" id="PF02954">
    <property type="entry name" value="HTH_8"/>
    <property type="match status" value="1"/>
</dbReference>
<evidence type="ECO:0000256" key="1">
    <source>
        <dbReference type="ARBA" id="ARBA00022741"/>
    </source>
</evidence>
<dbReference type="InterPro" id="IPR011006">
    <property type="entry name" value="CheY-like_superfamily"/>
</dbReference>
<evidence type="ECO:0000256" key="5">
    <source>
        <dbReference type="PROSITE-ProRule" id="PRU00169"/>
    </source>
</evidence>
<keyword evidence="9" id="KW-1185">Reference proteome</keyword>
<dbReference type="STRING" id="584708.Apau_1125"/>
<organism evidence="8 9">
    <name type="scientific">Aminomonas paucivorans DSM 12260</name>
    <dbReference type="NCBI Taxonomy" id="584708"/>
    <lineage>
        <taxon>Bacteria</taxon>
        <taxon>Thermotogati</taxon>
        <taxon>Synergistota</taxon>
        <taxon>Synergistia</taxon>
        <taxon>Synergistales</taxon>
        <taxon>Synergistaceae</taxon>
        <taxon>Aminomonas</taxon>
    </lineage>
</organism>
<feature type="domain" description="Response regulatory" evidence="7">
    <location>
        <begin position="2"/>
        <end position="116"/>
    </location>
</feature>
<dbReference type="eggNOG" id="COG2204">
    <property type="taxonomic scope" value="Bacteria"/>
</dbReference>
<dbReference type="PROSITE" id="PS50110">
    <property type="entry name" value="RESPONSE_REGULATORY"/>
    <property type="match status" value="1"/>
</dbReference>
<dbReference type="Pfam" id="PF25601">
    <property type="entry name" value="AAA_lid_14"/>
    <property type="match status" value="1"/>
</dbReference>
<dbReference type="PRINTS" id="PR01590">
    <property type="entry name" value="HTHFIS"/>
</dbReference>
<feature type="modified residue" description="4-aspartylphosphate" evidence="5">
    <location>
        <position position="51"/>
    </location>
</feature>
<evidence type="ECO:0000259" key="7">
    <source>
        <dbReference type="PROSITE" id="PS50110"/>
    </source>
</evidence>
<reference evidence="8 9" key="1">
    <citation type="journal article" date="2010" name="Stand. Genomic Sci.">
        <title>Non-contiguous finished genome sequence of Aminomonas paucivorans type strain (GLU-3).</title>
        <authorList>
            <person name="Pitluck S."/>
            <person name="Yasawong M."/>
            <person name="Held B."/>
            <person name="Lapidus A."/>
            <person name="Nolan M."/>
            <person name="Copeland A."/>
            <person name="Lucas S."/>
            <person name="Del Rio T.G."/>
            <person name="Tice H."/>
            <person name="Cheng J.F."/>
            <person name="Chertkov O."/>
            <person name="Goodwin L."/>
            <person name="Tapia R."/>
            <person name="Han C."/>
            <person name="Liolios K."/>
            <person name="Ivanova N."/>
            <person name="Mavromatis K."/>
            <person name="Ovchinnikova G."/>
            <person name="Pati A."/>
            <person name="Chen A."/>
            <person name="Palaniappan K."/>
            <person name="Land M."/>
            <person name="Hauser L."/>
            <person name="Chang Y.J."/>
            <person name="Jeffries C.D."/>
            <person name="Pukall R."/>
            <person name="Spring S."/>
            <person name="Rohde M."/>
            <person name="Sikorski J."/>
            <person name="Goker M."/>
            <person name="Woyke T."/>
            <person name="Bristow J."/>
            <person name="Eisen J.A."/>
            <person name="Markowitz V."/>
            <person name="Hugenholtz P."/>
            <person name="Kyrpides N.C."/>
            <person name="Klenk H.P."/>
        </authorList>
    </citation>
    <scope>NUCLEOTIDE SEQUENCE [LARGE SCALE GENOMIC DNA]</scope>
    <source>
        <strain evidence="8 9">DSM 12260</strain>
    </source>
</reference>
<dbReference type="HOGENOM" id="CLU_000445_0_6_0"/>
<dbReference type="InterPro" id="IPR025944">
    <property type="entry name" value="Sigma_54_int_dom_CS"/>
</dbReference>
<dbReference type="SUPFAM" id="SSF52540">
    <property type="entry name" value="P-loop containing nucleoside triphosphate hydrolases"/>
    <property type="match status" value="1"/>
</dbReference>
<dbReference type="RefSeq" id="WP_006300749.1">
    <property type="nucleotide sequence ID" value="NZ_CM001022.1"/>
</dbReference>
<dbReference type="SMART" id="SM00382">
    <property type="entry name" value="AAA"/>
    <property type="match status" value="1"/>
</dbReference>
<protein>
    <submittedName>
        <fullName evidence="8">Two component, sigma54 specific, transcriptional regulator, Fis family</fullName>
    </submittedName>
</protein>
<dbReference type="InterPro" id="IPR001789">
    <property type="entry name" value="Sig_transdc_resp-reg_receiver"/>
</dbReference>
<dbReference type="GO" id="GO:0006355">
    <property type="term" value="P:regulation of DNA-templated transcription"/>
    <property type="evidence" value="ECO:0007669"/>
    <property type="project" value="InterPro"/>
</dbReference>
<keyword evidence="4" id="KW-0804">Transcription</keyword>
<dbReference type="SMART" id="SM00448">
    <property type="entry name" value="REC"/>
    <property type="match status" value="1"/>
</dbReference>
<dbReference type="GO" id="GO:0005524">
    <property type="term" value="F:ATP binding"/>
    <property type="evidence" value="ECO:0007669"/>
    <property type="project" value="UniProtKB-KW"/>
</dbReference>
<gene>
    <name evidence="8" type="ORF">Apau_1125</name>
</gene>
<keyword evidence="1" id="KW-0547">Nucleotide-binding</keyword>
<dbReference type="FunFam" id="3.40.50.300:FF:000006">
    <property type="entry name" value="DNA-binding transcriptional regulator NtrC"/>
    <property type="match status" value="1"/>
</dbReference>
<keyword evidence="2" id="KW-0067">ATP-binding</keyword>
<dbReference type="Proteomes" id="UP000005096">
    <property type="component" value="Chromosome"/>
</dbReference>
<evidence type="ECO:0000259" key="6">
    <source>
        <dbReference type="PROSITE" id="PS50045"/>
    </source>
</evidence>
<sequence length="448" mass="49724">MNLWIVDDEPRLSQGLKQAFEAEGYGVRLCSRLEELRRHLSQEAPDLVLLDQRLPDGLGLEELPSLLRAAPETRVILMTAYGESPLIVRAIRQGAFDYLDKPFSLEAVRRMVAKARDSLVLLRQARDRARCRPAPLVGSSPALRPLQETLSRLTGQTDLNLLLLGESGSGKEVVARLLHEVTGGGGQFVPLNCAAIPETLLESELFGHRKGAYTGATGDRQGLIELADRGTLFLDEIGDLPPSLQGKLLRFLDTRALRPLGGSGERTVSLNVVCATCVDLAEAVARGSFRKDLFYRISMLPLTIPPLRERGRDVLELAGFFLEFFAAKRGRIPKHLSPEVEDLFLAYPWPGNVRELKNLMERLTLLADPSDPLVRLKDLPEEMLGRLPEDLPAPEGTDLPLPERLEAQERRCLLEALEAAGQNRTQAARILGISRFSLLRRLQKHDLA</sequence>